<evidence type="ECO:0000256" key="1">
    <source>
        <dbReference type="ARBA" id="ARBA00001933"/>
    </source>
</evidence>
<evidence type="ECO:0000259" key="5">
    <source>
        <dbReference type="SMART" id="SM01005"/>
    </source>
</evidence>
<dbReference type="EMBL" id="JBHSWI010000001">
    <property type="protein sequence ID" value="MFC6645947.1"/>
    <property type="molecule type" value="Genomic_DNA"/>
</dbReference>
<comment type="similarity">
    <text evidence="4">Belongs to the alanine racemase family.</text>
</comment>
<comment type="catalytic activity">
    <reaction evidence="4">
        <text>L-alanine = D-alanine</text>
        <dbReference type="Rhea" id="RHEA:20249"/>
        <dbReference type="ChEBI" id="CHEBI:57416"/>
        <dbReference type="ChEBI" id="CHEBI:57972"/>
        <dbReference type="EC" id="5.1.1.1"/>
    </reaction>
</comment>
<dbReference type="Gene3D" id="3.20.20.10">
    <property type="entry name" value="Alanine racemase"/>
    <property type="match status" value="1"/>
</dbReference>
<comment type="cofactor">
    <cofactor evidence="1 4">
        <name>pyridoxal 5'-phosphate</name>
        <dbReference type="ChEBI" id="CHEBI:597326"/>
    </cofactor>
</comment>
<comment type="caution">
    <text evidence="6">The sequence shown here is derived from an EMBL/GenBank/DDBJ whole genome shotgun (WGS) entry which is preliminary data.</text>
</comment>
<dbReference type="InterPro" id="IPR020622">
    <property type="entry name" value="Ala_racemase_pyridoxalP-BS"/>
</dbReference>
<dbReference type="InterPro" id="IPR001608">
    <property type="entry name" value="Ala_racemase_N"/>
</dbReference>
<feature type="active site" description="Proton acceptor; specific for L-alanine" evidence="4">
    <location>
        <position position="286"/>
    </location>
</feature>
<organism evidence="6 7">
    <name type="scientific">Granulicella cerasi</name>
    <dbReference type="NCBI Taxonomy" id="741063"/>
    <lineage>
        <taxon>Bacteria</taxon>
        <taxon>Pseudomonadati</taxon>
        <taxon>Acidobacteriota</taxon>
        <taxon>Terriglobia</taxon>
        <taxon>Terriglobales</taxon>
        <taxon>Acidobacteriaceae</taxon>
        <taxon>Granulicella</taxon>
    </lineage>
</organism>
<dbReference type="RefSeq" id="WP_263369654.1">
    <property type="nucleotide sequence ID" value="NZ_JAGSYD010000001.1"/>
</dbReference>
<feature type="active site" description="Proton acceptor; specific for D-alanine" evidence="4">
    <location>
        <position position="37"/>
    </location>
</feature>
<evidence type="ECO:0000313" key="6">
    <source>
        <dbReference type="EMBL" id="MFC6645947.1"/>
    </source>
</evidence>
<dbReference type="NCBIfam" id="TIGR00492">
    <property type="entry name" value="alr"/>
    <property type="match status" value="1"/>
</dbReference>
<dbReference type="GO" id="GO:0008784">
    <property type="term" value="F:alanine racemase activity"/>
    <property type="evidence" value="ECO:0007669"/>
    <property type="project" value="UniProtKB-EC"/>
</dbReference>
<dbReference type="InterPro" id="IPR011079">
    <property type="entry name" value="Ala_racemase_C"/>
</dbReference>
<comment type="pathway">
    <text evidence="4">Amino-acid biosynthesis; D-alanine biosynthesis; D-alanine from L-alanine: step 1/1.</text>
</comment>
<reference evidence="7" key="1">
    <citation type="journal article" date="2019" name="Int. J. Syst. Evol. Microbiol.">
        <title>The Global Catalogue of Microorganisms (GCM) 10K type strain sequencing project: providing services to taxonomists for standard genome sequencing and annotation.</title>
        <authorList>
            <consortium name="The Broad Institute Genomics Platform"/>
            <consortium name="The Broad Institute Genome Sequencing Center for Infectious Disease"/>
            <person name="Wu L."/>
            <person name="Ma J."/>
        </authorList>
    </citation>
    <scope>NUCLEOTIDE SEQUENCE [LARGE SCALE GENOMIC DNA]</scope>
    <source>
        <strain evidence="7">CGMCC 1.16026</strain>
    </source>
</reference>
<keyword evidence="2 4" id="KW-0663">Pyridoxal phosphate</keyword>
<evidence type="ECO:0000313" key="7">
    <source>
        <dbReference type="Proteomes" id="UP001596391"/>
    </source>
</evidence>
<gene>
    <name evidence="6" type="primary">alr</name>
    <name evidence="6" type="ORF">ACFQBQ_10225</name>
</gene>
<keyword evidence="3 4" id="KW-0413">Isomerase</keyword>
<comment type="function">
    <text evidence="4">Catalyzes the interconversion of L-alanine and D-alanine. May also act on other amino acids.</text>
</comment>
<evidence type="ECO:0000256" key="2">
    <source>
        <dbReference type="ARBA" id="ARBA00022898"/>
    </source>
</evidence>
<dbReference type="SUPFAM" id="SSF51419">
    <property type="entry name" value="PLP-binding barrel"/>
    <property type="match status" value="1"/>
</dbReference>
<dbReference type="SUPFAM" id="SSF50621">
    <property type="entry name" value="Alanine racemase C-terminal domain-like"/>
    <property type="match status" value="1"/>
</dbReference>
<proteinExistence type="inferred from homology"/>
<dbReference type="Gene3D" id="2.40.37.10">
    <property type="entry name" value="Lyase, Ornithine Decarboxylase, Chain A, domain 1"/>
    <property type="match status" value="1"/>
</dbReference>
<dbReference type="Proteomes" id="UP001596391">
    <property type="component" value="Unassembled WGS sequence"/>
</dbReference>
<keyword evidence="7" id="KW-1185">Reference proteome</keyword>
<dbReference type="CDD" id="cd00430">
    <property type="entry name" value="PLPDE_III_AR"/>
    <property type="match status" value="1"/>
</dbReference>
<dbReference type="Pfam" id="PF01168">
    <property type="entry name" value="Ala_racemase_N"/>
    <property type="match status" value="1"/>
</dbReference>
<dbReference type="EC" id="5.1.1.1" evidence="4"/>
<dbReference type="InterPro" id="IPR000821">
    <property type="entry name" value="Ala_racemase"/>
</dbReference>
<feature type="domain" description="Alanine racemase C-terminal" evidence="5">
    <location>
        <begin position="265"/>
        <end position="390"/>
    </location>
</feature>
<dbReference type="PANTHER" id="PTHR30511:SF0">
    <property type="entry name" value="ALANINE RACEMASE, CATABOLIC-RELATED"/>
    <property type="match status" value="1"/>
</dbReference>
<dbReference type="PANTHER" id="PTHR30511">
    <property type="entry name" value="ALANINE RACEMASE"/>
    <property type="match status" value="1"/>
</dbReference>
<dbReference type="InterPro" id="IPR029066">
    <property type="entry name" value="PLP-binding_barrel"/>
</dbReference>
<dbReference type="PRINTS" id="PR00992">
    <property type="entry name" value="ALARACEMASE"/>
</dbReference>
<dbReference type="HAMAP" id="MF_01201">
    <property type="entry name" value="Ala_racemase"/>
    <property type="match status" value="1"/>
</dbReference>
<evidence type="ECO:0000256" key="4">
    <source>
        <dbReference type="HAMAP-Rule" id="MF_01201"/>
    </source>
</evidence>
<dbReference type="PROSITE" id="PS00395">
    <property type="entry name" value="ALANINE_RACEMASE"/>
    <property type="match status" value="1"/>
</dbReference>
<dbReference type="Pfam" id="PF00842">
    <property type="entry name" value="Ala_racemase_C"/>
    <property type="match status" value="1"/>
</dbReference>
<dbReference type="InterPro" id="IPR009006">
    <property type="entry name" value="Ala_racemase/Decarboxylase_C"/>
</dbReference>
<feature type="modified residue" description="N6-(pyridoxal phosphate)lysine" evidence="4">
    <location>
        <position position="37"/>
    </location>
</feature>
<sequence>MKTVKSWIEISRAALATNFAAIREVVGADVEVLPVVKADAYGHGAAGVAAALVEAGSQWLGVTDTEEGLQVRETVGAATQLLAMVGMEAEDADTIVMANLTPCIWTAAHVQWLEEAATAQQGDVRVHLEVETGMARQGAAPGEELREVLQALQQAKHVVLDGVMTHLSESEVRDSAITRAQLERFDAALTQVHEHALQPRWIHLGNSSSIDEASTLAWIQQRAASLRAASFHARAMVRPGYATYGHCLPLSGNGEAHLAAKLTPALTWKTRIIGLRTIEAGRTVGYGSTFVAQAPMQLALLPVGYSDGFRRAASSGLGNGWVMIHGQRANVVGRVSMNLLVVDVTAIANASIGDEVTLLGEGVTAEDHAIWANTIGYEILCGIKARAILK</sequence>
<protein>
    <recommendedName>
        <fullName evidence="4">Alanine racemase</fullName>
        <ecNumber evidence="4">5.1.1.1</ecNumber>
    </recommendedName>
</protein>
<feature type="binding site" evidence="4">
    <location>
        <position position="337"/>
    </location>
    <ligand>
        <name>substrate</name>
    </ligand>
</feature>
<feature type="binding site" evidence="4">
    <location>
        <position position="136"/>
    </location>
    <ligand>
        <name>substrate</name>
    </ligand>
</feature>
<evidence type="ECO:0000256" key="3">
    <source>
        <dbReference type="ARBA" id="ARBA00023235"/>
    </source>
</evidence>
<dbReference type="SMART" id="SM01005">
    <property type="entry name" value="Ala_racemase_C"/>
    <property type="match status" value="1"/>
</dbReference>
<name>A0ABW1Z969_9BACT</name>
<accession>A0ABW1Z969</accession>